<feature type="signal peptide" evidence="2">
    <location>
        <begin position="1"/>
        <end position="26"/>
    </location>
</feature>
<evidence type="ECO:0000313" key="4">
    <source>
        <dbReference type="Proteomes" id="UP000663505"/>
    </source>
</evidence>
<gene>
    <name evidence="3" type="ORF">JZ786_11070</name>
</gene>
<keyword evidence="4" id="KW-1185">Reference proteome</keyword>
<dbReference type="KEGG" id="afx:JZ786_11070"/>
<dbReference type="RefSeq" id="WP_206658718.1">
    <property type="nucleotide sequence ID" value="NZ_CP071182.1"/>
</dbReference>
<dbReference type="EMBL" id="CP071182">
    <property type="protein sequence ID" value="QSO49407.1"/>
    <property type="molecule type" value="Genomic_DNA"/>
</dbReference>
<evidence type="ECO:0000313" key="3">
    <source>
        <dbReference type="EMBL" id="QSO49407.1"/>
    </source>
</evidence>
<sequence>MKRISKTLLGTVVTVGIIGGSITVYAATNTNGNTTSASSTWATTHGFPSPGFHSRFGGTGDMGGLLQVAAKDLNITTTTLRSDLQSGKTLTTIAKAQGVSTTTLIAELEATMKANLAQAVQSGKMTSAQEQQALSGLDQRVTDFVNGTMPFGVGRGPGGPGKFGGPNCKPGSFGAAGQGTTAISPNRVNNRGSAS</sequence>
<organism evidence="3 4">
    <name type="scientific">Alicyclobacillus mengziensis</name>
    <dbReference type="NCBI Taxonomy" id="2931921"/>
    <lineage>
        <taxon>Bacteria</taxon>
        <taxon>Bacillati</taxon>
        <taxon>Bacillota</taxon>
        <taxon>Bacilli</taxon>
        <taxon>Bacillales</taxon>
        <taxon>Alicyclobacillaceae</taxon>
        <taxon>Alicyclobacillus</taxon>
    </lineage>
</organism>
<feature type="chain" id="PRO_5040732919" description="DUF2680 domain-containing protein" evidence="2">
    <location>
        <begin position="27"/>
        <end position="195"/>
    </location>
</feature>
<feature type="compositionally biased region" description="Polar residues" evidence="1">
    <location>
        <begin position="178"/>
        <end position="195"/>
    </location>
</feature>
<proteinExistence type="predicted"/>
<evidence type="ECO:0000256" key="1">
    <source>
        <dbReference type="SAM" id="MobiDB-lite"/>
    </source>
</evidence>
<evidence type="ECO:0000256" key="2">
    <source>
        <dbReference type="SAM" id="SignalP"/>
    </source>
</evidence>
<dbReference type="AlphaFoldDB" id="A0A9X7W387"/>
<keyword evidence="2" id="KW-0732">Signal</keyword>
<feature type="region of interest" description="Disordered" evidence="1">
    <location>
        <begin position="162"/>
        <end position="195"/>
    </location>
</feature>
<reference evidence="3 4" key="1">
    <citation type="submission" date="2021-02" db="EMBL/GenBank/DDBJ databases">
        <title>Alicyclobacillus curvatus sp. nov. and Alicyclobacillus mengziensis sp. nov., two acidophilic bacteria isolated from acid mine drainage.</title>
        <authorList>
            <person name="Huang Y."/>
        </authorList>
    </citation>
    <scope>NUCLEOTIDE SEQUENCE [LARGE SCALE GENOMIC DNA]</scope>
    <source>
        <strain evidence="3 4">S30H14</strain>
    </source>
</reference>
<accession>A0A9X7W387</accession>
<evidence type="ECO:0008006" key="5">
    <source>
        <dbReference type="Google" id="ProtNLM"/>
    </source>
</evidence>
<dbReference type="Proteomes" id="UP000663505">
    <property type="component" value="Chromosome"/>
</dbReference>
<protein>
    <recommendedName>
        <fullName evidence="5">DUF2680 domain-containing protein</fullName>
    </recommendedName>
</protein>
<name>A0A9X7W387_9BACL</name>